<evidence type="ECO:0000313" key="1">
    <source>
        <dbReference type="EMBL" id="VAW66168.1"/>
    </source>
</evidence>
<gene>
    <name evidence="1" type="ORF">MNBD_GAMMA11-2556</name>
</gene>
<dbReference type="EMBL" id="UOFG01000264">
    <property type="protein sequence ID" value="VAW66168.1"/>
    <property type="molecule type" value="Genomic_DNA"/>
</dbReference>
<dbReference type="AlphaFoldDB" id="A0A3B0XCX8"/>
<accession>A0A3B0XCX8</accession>
<sequence>MNVVLNKSYFFILLVVCAFGKGVHAGLDEVLVSSSNEKLSSDVSYRMIEKEEGGDNDSPMGFWGFLKSYPEINNSGNEIARIKINKTIESLSNKYICEEKKAGDYNFSAEVQYIGERIFSVKYGVVWLCGSMVSPDDDYGAIVFDLKTGERVEFDSEFINADFHKDFYLKIAAEIKEKMATKEKEECPAVDKFNYYYRAKDSLVFATKMMPHFYVWCNVEIKYPLTEMKKYLKPSSILLRK</sequence>
<name>A0A3B0XCX8_9ZZZZ</name>
<proteinExistence type="predicted"/>
<organism evidence="1">
    <name type="scientific">hydrothermal vent metagenome</name>
    <dbReference type="NCBI Taxonomy" id="652676"/>
    <lineage>
        <taxon>unclassified sequences</taxon>
        <taxon>metagenomes</taxon>
        <taxon>ecological metagenomes</taxon>
    </lineage>
</organism>
<protein>
    <recommendedName>
        <fullName evidence="2">DUF3298 domain-containing protein</fullName>
    </recommendedName>
</protein>
<reference evidence="1" key="1">
    <citation type="submission" date="2018-06" db="EMBL/GenBank/DDBJ databases">
        <authorList>
            <person name="Zhirakovskaya E."/>
        </authorList>
    </citation>
    <scope>NUCLEOTIDE SEQUENCE</scope>
</reference>
<evidence type="ECO:0008006" key="2">
    <source>
        <dbReference type="Google" id="ProtNLM"/>
    </source>
</evidence>